<dbReference type="InterPro" id="IPR013595">
    <property type="entry name" value="Pept_S33_TAP-like_C"/>
</dbReference>
<dbReference type="InterPro" id="IPR051601">
    <property type="entry name" value="Serine_prot/Carboxylest_S33"/>
</dbReference>
<dbReference type="Pfam" id="PF08386">
    <property type="entry name" value="Abhydrolase_4"/>
    <property type="match status" value="1"/>
</dbReference>
<keyword evidence="6" id="KW-0645">Protease</keyword>
<dbReference type="EC" id="3.4.14.-" evidence="6"/>
<proteinExistence type="inferred from homology"/>
<comment type="similarity">
    <text evidence="1">Belongs to the peptidase S33 family.</text>
</comment>
<dbReference type="AlphaFoldDB" id="A0A3P4AZQ6"/>
<evidence type="ECO:0000256" key="2">
    <source>
        <dbReference type="ARBA" id="ARBA00022729"/>
    </source>
</evidence>
<reference evidence="6 7" key="1">
    <citation type="submission" date="2018-10" db="EMBL/GenBank/DDBJ databases">
        <authorList>
            <person name="Criscuolo A."/>
        </authorList>
    </citation>
    <scope>NUCLEOTIDE SEQUENCE [LARGE SCALE GENOMIC DNA]</scope>
    <source>
        <strain evidence="6">DnA1</strain>
    </source>
</reference>
<keyword evidence="6" id="KW-0031">Aminopeptidase</keyword>
<sequence length="605" mass="64973">MSMHRGWSRQARAGRLRMTETGLAALALAVLAGCGGGSGAVSDPMQPYREQAVNWTSCGDTIDVIVDPELKKRLSCATIRVPLDYSAPERGDAVVAISRVTASVPTQRQGAILVNPGGPGGDGLALSMNLAALWENASDETAVGQSLRAIPQRYDLIGFSPRGVGASSRLYCANNGILRPVRHSSDRSEDNVAAMLFNANALGDACLRNPMVKYVNTDSTARDMDLVRELLGDAKFNYYGISYGTWLGVWYASLFPERVGRMVLDSSMDVTGNIDVNLVLQPKSMQHVLDSFIPSYAARHPDHFAIGTDAASIAAIYRALPEPMRVAFGKQASSHAILNRTANVVKGAQLLSAARGMHQIFLDNPGIEDDPVKLEEVLLEYPFAPESFGDDIEIRGLAQSMVKPYFEARDPQSQPIEMGPSSAVFHTVVCNDTVATSTESSYWVDLGNQMAASYPYEGGSVTNNECVNWGGPSVSRPALSRAAQTGPILMLQTEFDALTATEGALRSFASLPQAHMTTLRDYYTHGLVSLGVECVNEKIGRYFADGVVAGRSSTCEGPKLPYDGETQTLSRMAKTAAPEEEDAAAQARAALNAQLDAMSAQGLRF</sequence>
<keyword evidence="2" id="KW-0732">Signal</keyword>
<dbReference type="InterPro" id="IPR029058">
    <property type="entry name" value="AB_hydrolase_fold"/>
</dbReference>
<dbReference type="Gene3D" id="3.40.50.1820">
    <property type="entry name" value="alpha/beta hydrolase"/>
    <property type="match status" value="1"/>
</dbReference>
<dbReference type="Proteomes" id="UP000277294">
    <property type="component" value="Unassembled WGS sequence"/>
</dbReference>
<evidence type="ECO:0000313" key="7">
    <source>
        <dbReference type="Proteomes" id="UP000277294"/>
    </source>
</evidence>
<dbReference type="PANTHER" id="PTHR43248">
    <property type="entry name" value="2-SUCCINYL-6-HYDROXY-2,4-CYCLOHEXADIENE-1-CARBOXYLATE SYNTHASE"/>
    <property type="match status" value="1"/>
</dbReference>
<keyword evidence="3 6" id="KW-0378">Hydrolase</keyword>
<dbReference type="RefSeq" id="WP_124078406.1">
    <property type="nucleotide sequence ID" value="NZ_UWPJ01000009.1"/>
</dbReference>
<organism evidence="6 7">
    <name type="scientific">Pigmentiphaga humi</name>
    <dbReference type="NCBI Taxonomy" id="2478468"/>
    <lineage>
        <taxon>Bacteria</taxon>
        <taxon>Pseudomonadati</taxon>
        <taxon>Pseudomonadota</taxon>
        <taxon>Betaproteobacteria</taxon>
        <taxon>Burkholderiales</taxon>
        <taxon>Alcaligenaceae</taxon>
        <taxon>Pigmentiphaga</taxon>
    </lineage>
</organism>
<dbReference type="PANTHER" id="PTHR43248:SF29">
    <property type="entry name" value="TRIPEPTIDYL AMINOPEPTIDASE"/>
    <property type="match status" value="1"/>
</dbReference>
<name>A0A3P4AZQ6_9BURK</name>
<dbReference type="Pfam" id="PF00561">
    <property type="entry name" value="Abhydrolase_1"/>
    <property type="match status" value="1"/>
</dbReference>
<dbReference type="EMBL" id="UWPJ01000009">
    <property type="protein sequence ID" value="VCU69051.1"/>
    <property type="molecule type" value="Genomic_DNA"/>
</dbReference>
<dbReference type="GO" id="GO:0004177">
    <property type="term" value="F:aminopeptidase activity"/>
    <property type="evidence" value="ECO:0007669"/>
    <property type="project" value="UniProtKB-KW"/>
</dbReference>
<keyword evidence="7" id="KW-1185">Reference proteome</keyword>
<feature type="domain" description="Peptidase S33 tripeptidyl aminopeptidase-like C-terminal" evidence="5">
    <location>
        <begin position="463"/>
        <end position="555"/>
    </location>
</feature>
<dbReference type="OrthoDB" id="5519806at2"/>
<dbReference type="SUPFAM" id="SSF53474">
    <property type="entry name" value="alpha/beta-Hydrolases"/>
    <property type="match status" value="1"/>
</dbReference>
<evidence type="ECO:0000259" key="5">
    <source>
        <dbReference type="Pfam" id="PF08386"/>
    </source>
</evidence>
<accession>A0A3P4AZQ6</accession>
<evidence type="ECO:0000313" key="6">
    <source>
        <dbReference type="EMBL" id="VCU69051.1"/>
    </source>
</evidence>
<evidence type="ECO:0000259" key="4">
    <source>
        <dbReference type="Pfam" id="PF00561"/>
    </source>
</evidence>
<feature type="domain" description="AB hydrolase-1" evidence="4">
    <location>
        <begin position="111"/>
        <end position="292"/>
    </location>
</feature>
<evidence type="ECO:0000256" key="3">
    <source>
        <dbReference type="ARBA" id="ARBA00022801"/>
    </source>
</evidence>
<protein>
    <submittedName>
        <fullName evidence="6">Tripeptidyl aminopeptidase</fullName>
        <ecNumber evidence="6">3.4.14.-</ecNumber>
    </submittedName>
</protein>
<dbReference type="PROSITE" id="PS51257">
    <property type="entry name" value="PROKAR_LIPOPROTEIN"/>
    <property type="match status" value="1"/>
</dbReference>
<evidence type="ECO:0000256" key="1">
    <source>
        <dbReference type="ARBA" id="ARBA00010088"/>
    </source>
</evidence>
<gene>
    <name evidence="6" type="primary">tap</name>
    <name evidence="6" type="ORF">PIGHUM_01111</name>
</gene>
<dbReference type="InterPro" id="IPR000073">
    <property type="entry name" value="AB_hydrolase_1"/>
</dbReference>